<protein>
    <recommendedName>
        <fullName evidence="4">Fimbrial protein</fullName>
    </recommendedName>
</protein>
<accession>A0ABY7YUG9</accession>
<sequence>MSDPNSSEPNKPDALSPEALAIMAKARRSFLISMGILLLGFMAIGFALVYRVMRDSPPIEMVAGVTLPQGAEVVSAMVADGAINITFLADGVMHLRLYDQSTGEITRDLVLQNEP</sequence>
<evidence type="ECO:0000313" key="3">
    <source>
        <dbReference type="Proteomes" id="UP001222118"/>
    </source>
</evidence>
<feature type="transmembrane region" description="Helical" evidence="1">
    <location>
        <begin position="30"/>
        <end position="50"/>
    </location>
</feature>
<keyword evidence="3" id="KW-1185">Reference proteome</keyword>
<keyword evidence="1" id="KW-0812">Transmembrane</keyword>
<name>A0ABY7YUG9_9HYPH</name>
<gene>
    <name evidence="2" type="ORF">PSQ90_11640</name>
</gene>
<dbReference type="RefSeq" id="WP_282210468.1">
    <property type="nucleotide sequence ID" value="NZ_CP118247.1"/>
</dbReference>
<keyword evidence="1" id="KW-1133">Transmembrane helix</keyword>
<evidence type="ECO:0000256" key="1">
    <source>
        <dbReference type="SAM" id="Phobius"/>
    </source>
</evidence>
<evidence type="ECO:0000313" key="2">
    <source>
        <dbReference type="EMBL" id="WDR04949.1"/>
    </source>
</evidence>
<dbReference type="Proteomes" id="UP001222118">
    <property type="component" value="Chromosome"/>
</dbReference>
<keyword evidence="1" id="KW-0472">Membrane</keyword>
<organism evidence="2 3">
    <name type="scientific">Devosia rhodophyticola</name>
    <dbReference type="NCBI Taxonomy" id="3026423"/>
    <lineage>
        <taxon>Bacteria</taxon>
        <taxon>Pseudomonadati</taxon>
        <taxon>Pseudomonadota</taxon>
        <taxon>Alphaproteobacteria</taxon>
        <taxon>Hyphomicrobiales</taxon>
        <taxon>Devosiaceae</taxon>
        <taxon>Devosia</taxon>
    </lineage>
</organism>
<evidence type="ECO:0008006" key="4">
    <source>
        <dbReference type="Google" id="ProtNLM"/>
    </source>
</evidence>
<reference evidence="2 3" key="1">
    <citation type="submission" date="2023-02" db="EMBL/GenBank/DDBJ databases">
        <title>Devosia chondri sp. nov., isolated from the phycosphere of marine algae.</title>
        <authorList>
            <person name="Kim J.M."/>
            <person name="Lee J.K."/>
            <person name="Choi B.J."/>
            <person name="Bayburt H."/>
            <person name="Jeon C.O."/>
        </authorList>
    </citation>
    <scope>NUCLEOTIDE SEQUENCE [LARGE SCALE GENOMIC DNA]</scope>
    <source>
        <strain evidence="2 3">G2-5</strain>
    </source>
</reference>
<proteinExistence type="predicted"/>
<dbReference type="EMBL" id="CP118247">
    <property type="protein sequence ID" value="WDR04949.1"/>
    <property type="molecule type" value="Genomic_DNA"/>
</dbReference>